<protein>
    <submittedName>
        <fullName evidence="2">G3222 protein</fullName>
    </submittedName>
</protein>
<feature type="compositionally biased region" description="Low complexity" evidence="1">
    <location>
        <begin position="518"/>
        <end position="566"/>
    </location>
</feature>
<evidence type="ECO:0000256" key="1">
    <source>
        <dbReference type="SAM" id="MobiDB-lite"/>
    </source>
</evidence>
<comment type="caution">
    <text evidence="2">The sequence shown here is derived from an EMBL/GenBank/DDBJ whole genome shotgun (WGS) entry which is preliminary data.</text>
</comment>
<dbReference type="SUPFAM" id="SSF54236">
    <property type="entry name" value="Ubiquitin-like"/>
    <property type="match status" value="1"/>
</dbReference>
<keyword evidence="3" id="KW-1185">Reference proteome</keyword>
<feature type="region of interest" description="Disordered" evidence="1">
    <location>
        <begin position="1"/>
        <end position="25"/>
    </location>
</feature>
<gene>
    <name evidence="2" type="primary">g3222</name>
    <name evidence="2" type="ORF">VP750_LOCUS2751</name>
</gene>
<dbReference type="PANTHER" id="PTHR12943:SF27">
    <property type="entry name" value="HOMOCYSTEINE-INDUCED ENDOPLASMIC RETICULUM PROTEIN, ISOFORM A"/>
    <property type="match status" value="1"/>
</dbReference>
<feature type="compositionally biased region" description="Basic and acidic residues" evidence="1">
    <location>
        <begin position="622"/>
        <end position="634"/>
    </location>
</feature>
<sequence length="634" mass="66670">MERSSIEFWLKRPSDASKRDTKLSMSPMSTLADVKAQVHREYDDRPETACITLIHGGRVLKDDTEKLQDVFKMVAADILPSLHVVVRSPANTPPNRQHADSMKETPPQSLDQPSPAHIQHTSQHPQQQESPQHLPGHAASVSAAQSGDAPSASAGSPFAHSNGDHTPGAPPSPMTPLIPLGSIARAPSGDIHSQQQTVSAGSSGSVPGVVITQGRTQATSPAVPMPARQLPLPRPQSRPQHGPVNAGPTLHPARGSQGESSSGATPAALASNPAMALAFSAAFAALTSPSALASIGMQPPPAPMQPPSLTQEQLQQMQRQREMLLQQQPMLGQLHPMFAPPMTYMPVLGVVQPPPGANGQNQQPQYAPLLAPVMPMMMPYGMMPYPAAPMPAGHAQAFPQMQPHTPAPAAQQQAPRRNNGFAGFQAFNPRMRGEGGGAAGEGAVRGRQPQVRVRMVQVNLRALLQLAVVAIILYQHCPPGRFLLFATIGLALYVTGPAPLRRAWHRFLAMLPPMQAGGAQQQQQQGAARPAHVAAPQGAQQPVGAAQQPQGAAGERPAGAAPAAAGRGTGQTGPVRPRGVLQEIQALVVGFFTSLMPGWNINPEDAAAFAAAQQVAAAEQARAARDEQGRAHQD</sequence>
<dbReference type="PANTHER" id="PTHR12943">
    <property type="entry name" value="HOMOCYSTEINE-RESPONSIVE ENDOPLASMIC RETICULUM-RESIDENT UNIQUITIN-LIKE DOMAIN HERPUD PROTEIN FAMILY MEMBER"/>
    <property type="match status" value="1"/>
</dbReference>
<dbReference type="InterPro" id="IPR029071">
    <property type="entry name" value="Ubiquitin-like_domsf"/>
</dbReference>
<name>A0ABP1FSN5_9CHLO</name>
<dbReference type="Proteomes" id="UP001497392">
    <property type="component" value="Unassembled WGS sequence"/>
</dbReference>
<feature type="region of interest" description="Disordered" evidence="1">
    <location>
        <begin position="518"/>
        <end position="576"/>
    </location>
</feature>
<dbReference type="InterPro" id="IPR039751">
    <property type="entry name" value="HERPUD1/2"/>
</dbReference>
<feature type="compositionally biased region" description="Low complexity" evidence="1">
    <location>
        <begin position="225"/>
        <end position="240"/>
    </location>
</feature>
<feature type="compositionally biased region" description="Basic and acidic residues" evidence="1">
    <location>
        <begin position="1"/>
        <end position="22"/>
    </location>
</feature>
<proteinExistence type="predicted"/>
<organism evidence="2 3">
    <name type="scientific">Coccomyxa viridis</name>
    <dbReference type="NCBI Taxonomy" id="1274662"/>
    <lineage>
        <taxon>Eukaryota</taxon>
        <taxon>Viridiplantae</taxon>
        <taxon>Chlorophyta</taxon>
        <taxon>core chlorophytes</taxon>
        <taxon>Trebouxiophyceae</taxon>
        <taxon>Trebouxiophyceae incertae sedis</taxon>
        <taxon>Coccomyxaceae</taxon>
        <taxon>Coccomyxa</taxon>
    </lineage>
</organism>
<feature type="compositionally biased region" description="Low complexity" evidence="1">
    <location>
        <begin position="142"/>
        <end position="161"/>
    </location>
</feature>
<feature type="region of interest" description="Disordered" evidence="1">
    <location>
        <begin position="87"/>
        <end position="267"/>
    </location>
</feature>
<feature type="compositionally biased region" description="Low complexity" evidence="1">
    <location>
        <begin position="117"/>
        <end position="133"/>
    </location>
</feature>
<reference evidence="2 3" key="1">
    <citation type="submission" date="2024-06" db="EMBL/GenBank/DDBJ databases">
        <authorList>
            <person name="Kraege A."/>
            <person name="Thomma B."/>
        </authorList>
    </citation>
    <scope>NUCLEOTIDE SEQUENCE [LARGE SCALE GENOMIC DNA]</scope>
</reference>
<feature type="region of interest" description="Disordered" evidence="1">
    <location>
        <begin position="615"/>
        <end position="634"/>
    </location>
</feature>
<evidence type="ECO:0000313" key="2">
    <source>
        <dbReference type="EMBL" id="CAL5221092.1"/>
    </source>
</evidence>
<feature type="compositionally biased region" description="Low complexity" evidence="1">
    <location>
        <begin position="198"/>
        <end position="210"/>
    </location>
</feature>
<accession>A0ABP1FSN5</accession>
<dbReference type="EMBL" id="CAXHTA020000005">
    <property type="protein sequence ID" value="CAL5221092.1"/>
    <property type="molecule type" value="Genomic_DNA"/>
</dbReference>
<evidence type="ECO:0000313" key="3">
    <source>
        <dbReference type="Proteomes" id="UP001497392"/>
    </source>
</evidence>
<dbReference type="Gene3D" id="3.10.20.90">
    <property type="entry name" value="Phosphatidylinositol 3-kinase Catalytic Subunit, Chain A, domain 1"/>
    <property type="match status" value="1"/>
</dbReference>